<dbReference type="OrthoDB" id="4349954at2759"/>
<feature type="compositionally biased region" description="Basic residues" evidence="6">
    <location>
        <begin position="175"/>
        <end position="194"/>
    </location>
</feature>
<gene>
    <name evidence="8" type="ORF">PACTADRAFT_48588</name>
</gene>
<dbReference type="InterPro" id="IPR001453">
    <property type="entry name" value="MoaB/Mog_dom"/>
</dbReference>
<dbReference type="SMART" id="SM00852">
    <property type="entry name" value="MoCF_biosynth"/>
    <property type="match status" value="2"/>
</dbReference>
<dbReference type="STRING" id="669874.A0A1E4TYG9"/>
<dbReference type="Pfam" id="PF03454">
    <property type="entry name" value="MoeA_C"/>
    <property type="match status" value="1"/>
</dbReference>
<dbReference type="Pfam" id="PF00994">
    <property type="entry name" value="MoCF_biosynth"/>
    <property type="match status" value="2"/>
</dbReference>
<dbReference type="FunFam" id="2.170.190.11:FF:000001">
    <property type="entry name" value="Molybdopterin molybdenumtransferase"/>
    <property type="match status" value="1"/>
</dbReference>
<sequence length="675" mass="74049">MSFNVGILISSDTCFKDNSLDKTSHSIKECFSKYNKSLEGTDKYYSIKQFIIVPDNLDDIQKILTEWCKEENDLSLILTSGGTGYSKKDITPEAVKPLIHKEAIGIVHKMLSDSLKITPFAMMARPVAGVRNNTLIITLPGSPKGAVENLEAVLPTLAHALDQLGIDDSRALHKGIAKSHQREHSHSHHSHHHDNHGDSTHKQSCGISKHRLISNDLNGPITARSRSSPYPMISMDEAFNLISQNTPRPTVVSKNINNESITGYVLSENIYAPTDVPNFRASIVDGYAVVHTDGPGTYSVVSVSHASPTEEQHVLKSGEISRITTGAPIPQGATAIVMVEETQIVSMTDDGKEEKEVCILASDVKENDNVREKGSDIKKGELLLEKQSVISATGGEIGLLTSVGISNIKVFEKPLIGVLSTGDELVDIMNNNKSSELQYGQIYDCNRPVLLSVTRDNNFDAIDLGIASDKASSLENLIRNAFDNEKIDYLITSGGVSMGELDLLKPIIERRLNGEIHFGRVKMKPGKPTTFATLKFNNKIKVIFALPGNPASATVCFHLFVLPSLRLFSGYNFFEKSPKLPTLPTVRARLIHDVQLDPRPEYQRGFVKQTKTNEPGKFELVVENTGFQRSSRIASFKGANALIVLPSREQHAGNKLLEKGNLVNVILIGPFSSEN</sequence>
<dbReference type="EMBL" id="KV454012">
    <property type="protein sequence ID" value="ODV96774.1"/>
    <property type="molecule type" value="Genomic_DNA"/>
</dbReference>
<keyword evidence="5" id="KW-0500">Molybdenum</keyword>
<comment type="function">
    <text evidence="5">Catalyzes two steps in the biosynthesis of the molybdenum cofactor. In the first step, molybdopterin is adenylated. Subsequently, molybdate is inserted into adenylated molybdopterin and AMP is released.</text>
</comment>
<dbReference type="GO" id="GO:0005524">
    <property type="term" value="F:ATP binding"/>
    <property type="evidence" value="ECO:0007669"/>
    <property type="project" value="UniProtKB-UniRule"/>
</dbReference>
<dbReference type="CDD" id="cd00886">
    <property type="entry name" value="MogA_MoaB"/>
    <property type="match status" value="1"/>
</dbReference>
<comment type="similarity">
    <text evidence="3">In the C-terminal section; belongs to the MoeA family.</text>
</comment>
<dbReference type="Pfam" id="PF03453">
    <property type="entry name" value="MoeA_N"/>
    <property type="match status" value="1"/>
</dbReference>
<reference evidence="9" key="1">
    <citation type="submission" date="2016-05" db="EMBL/GenBank/DDBJ databases">
        <title>Comparative genomics of biotechnologically important yeasts.</title>
        <authorList>
            <consortium name="DOE Joint Genome Institute"/>
            <person name="Riley R."/>
            <person name="Haridas S."/>
            <person name="Wolfe K.H."/>
            <person name="Lopes M.R."/>
            <person name="Hittinger C.T."/>
            <person name="Goker M."/>
            <person name="Salamov A."/>
            <person name="Wisecaver J."/>
            <person name="Long T.M."/>
            <person name="Aerts A.L."/>
            <person name="Barry K."/>
            <person name="Choi C."/>
            <person name="Clum A."/>
            <person name="Coughlan A.Y."/>
            <person name="Deshpande S."/>
            <person name="Douglass A.P."/>
            <person name="Hanson S.J."/>
            <person name="Klenk H.-P."/>
            <person name="Labutti K."/>
            <person name="Lapidus A."/>
            <person name="Lindquist E."/>
            <person name="Lipzen A."/>
            <person name="Meier-Kolthoff J.P."/>
            <person name="Ohm R.A."/>
            <person name="Otillar R.P."/>
            <person name="Pangilinan J."/>
            <person name="Peng Y."/>
            <person name="Rokas A."/>
            <person name="Rosa C.A."/>
            <person name="Scheuner C."/>
            <person name="Sibirny A.A."/>
            <person name="Slot J.C."/>
            <person name="Stielow J.B."/>
            <person name="Sun H."/>
            <person name="Kurtzman C.P."/>
            <person name="Blackwell M."/>
            <person name="Grigoriev I.V."/>
            <person name="Jeffries T.W."/>
        </authorList>
    </citation>
    <scope>NUCLEOTIDE SEQUENCE [LARGE SCALE GENOMIC DNA]</scope>
    <source>
        <strain evidence="9">NRRL Y-2460</strain>
    </source>
</reference>
<dbReference type="FunFam" id="3.40.980.10:FF:000001">
    <property type="entry name" value="Molybdopterin molybdenumtransferase"/>
    <property type="match status" value="1"/>
</dbReference>
<dbReference type="InterPro" id="IPR008284">
    <property type="entry name" value="MoCF_biosynth_CS"/>
</dbReference>
<dbReference type="CDD" id="cd00887">
    <property type="entry name" value="MoeA"/>
    <property type="match status" value="1"/>
</dbReference>
<dbReference type="InterPro" id="IPR005110">
    <property type="entry name" value="MoeA_linker/N"/>
</dbReference>
<dbReference type="NCBIfam" id="TIGR00177">
    <property type="entry name" value="molyb_syn"/>
    <property type="match status" value="2"/>
</dbReference>
<dbReference type="InterPro" id="IPR036688">
    <property type="entry name" value="MoeA_C_domain_IV_sf"/>
</dbReference>
<dbReference type="AlphaFoldDB" id="A0A1E4TYG9"/>
<dbReference type="InterPro" id="IPR036135">
    <property type="entry name" value="MoeA_linker/N_sf"/>
</dbReference>
<protein>
    <recommendedName>
        <fullName evidence="7">MoaB/Mog domain-containing protein</fullName>
    </recommendedName>
</protein>
<feature type="domain" description="MoaB/Mog" evidence="7">
    <location>
        <begin position="417"/>
        <end position="567"/>
    </location>
</feature>
<dbReference type="UniPathway" id="UPA00344"/>
<dbReference type="GO" id="GO:0005829">
    <property type="term" value="C:cytosol"/>
    <property type="evidence" value="ECO:0007669"/>
    <property type="project" value="TreeGrafter"/>
</dbReference>
<keyword evidence="4 5" id="KW-0501">Molybdenum cofactor biosynthesis</keyword>
<proteinExistence type="inferred from homology"/>
<dbReference type="PROSITE" id="PS01079">
    <property type="entry name" value="MOCF_BIOSYNTHESIS_2"/>
    <property type="match status" value="1"/>
</dbReference>
<comment type="similarity">
    <text evidence="2">In the N-terminal section; belongs to the MoaB/Mog family.</text>
</comment>
<dbReference type="PANTHER" id="PTHR10192">
    <property type="entry name" value="MOLYBDOPTERIN BIOSYNTHESIS PROTEIN"/>
    <property type="match status" value="1"/>
</dbReference>
<evidence type="ECO:0000259" key="7">
    <source>
        <dbReference type="SMART" id="SM00852"/>
    </source>
</evidence>
<dbReference type="InterPro" id="IPR036425">
    <property type="entry name" value="MoaB/Mog-like_dom_sf"/>
</dbReference>
<dbReference type="Proteomes" id="UP000094236">
    <property type="component" value="Unassembled WGS sequence"/>
</dbReference>
<evidence type="ECO:0000256" key="4">
    <source>
        <dbReference type="ARBA" id="ARBA00023150"/>
    </source>
</evidence>
<evidence type="ECO:0000256" key="5">
    <source>
        <dbReference type="RuleBase" id="RU365090"/>
    </source>
</evidence>
<dbReference type="Gene3D" id="2.170.190.11">
    <property type="entry name" value="Molybdopterin biosynthesis moea protein, domain 3"/>
    <property type="match status" value="1"/>
</dbReference>
<dbReference type="InterPro" id="IPR005111">
    <property type="entry name" value="MoeA_C_domain_IV"/>
</dbReference>
<dbReference type="SUPFAM" id="SSF63882">
    <property type="entry name" value="MoeA N-terminal region -like"/>
    <property type="match status" value="1"/>
</dbReference>
<dbReference type="SUPFAM" id="SSF63867">
    <property type="entry name" value="MoeA C-terminal domain-like"/>
    <property type="match status" value="1"/>
</dbReference>
<comment type="cofactor">
    <cofactor evidence="5">
        <name>Mg(2+)</name>
        <dbReference type="ChEBI" id="CHEBI:18420"/>
    </cofactor>
</comment>
<keyword evidence="5" id="KW-0808">Transferase</keyword>
<evidence type="ECO:0000313" key="8">
    <source>
        <dbReference type="EMBL" id="ODV96774.1"/>
    </source>
</evidence>
<evidence type="ECO:0000256" key="3">
    <source>
        <dbReference type="ARBA" id="ARBA00008339"/>
    </source>
</evidence>
<feature type="domain" description="MoaB/Mog" evidence="7">
    <location>
        <begin position="6"/>
        <end position="160"/>
    </location>
</feature>
<keyword evidence="5" id="KW-0460">Magnesium</keyword>
<dbReference type="PANTHER" id="PTHR10192:SF5">
    <property type="entry name" value="GEPHYRIN"/>
    <property type="match status" value="1"/>
</dbReference>
<comment type="catalytic activity">
    <reaction evidence="5">
        <text>adenylyl-molybdopterin + molybdate = Mo-molybdopterin + AMP + H(+)</text>
        <dbReference type="Rhea" id="RHEA:35047"/>
        <dbReference type="ChEBI" id="CHEBI:15378"/>
        <dbReference type="ChEBI" id="CHEBI:36264"/>
        <dbReference type="ChEBI" id="CHEBI:62727"/>
        <dbReference type="ChEBI" id="CHEBI:71302"/>
        <dbReference type="ChEBI" id="CHEBI:456215"/>
    </reaction>
</comment>
<comment type="pathway">
    <text evidence="1 5">Cofactor biosynthesis; molybdopterin biosynthesis.</text>
</comment>
<comment type="similarity">
    <text evidence="5">Belongs to the MoeA family.</text>
</comment>
<dbReference type="Gene3D" id="3.40.980.10">
    <property type="entry name" value="MoaB/Mog-like domain"/>
    <property type="match status" value="2"/>
</dbReference>
<keyword evidence="5" id="KW-0479">Metal-binding</keyword>
<feature type="region of interest" description="Disordered" evidence="6">
    <location>
        <begin position="175"/>
        <end position="205"/>
    </location>
</feature>
<evidence type="ECO:0000256" key="1">
    <source>
        <dbReference type="ARBA" id="ARBA00005046"/>
    </source>
</evidence>
<dbReference type="GO" id="GO:0046872">
    <property type="term" value="F:metal ion binding"/>
    <property type="evidence" value="ECO:0007669"/>
    <property type="project" value="UniProtKB-UniRule"/>
</dbReference>
<accession>A0A1E4TYG9</accession>
<evidence type="ECO:0000313" key="9">
    <source>
        <dbReference type="Proteomes" id="UP000094236"/>
    </source>
</evidence>
<comment type="catalytic activity">
    <reaction evidence="5">
        <text>molybdopterin + ATP + H(+) = adenylyl-molybdopterin + diphosphate</text>
        <dbReference type="Rhea" id="RHEA:31331"/>
        <dbReference type="ChEBI" id="CHEBI:15378"/>
        <dbReference type="ChEBI" id="CHEBI:30616"/>
        <dbReference type="ChEBI" id="CHEBI:33019"/>
        <dbReference type="ChEBI" id="CHEBI:58698"/>
        <dbReference type="ChEBI" id="CHEBI:62727"/>
    </reaction>
</comment>
<dbReference type="Gene3D" id="2.40.340.10">
    <property type="entry name" value="MoeA, C-terminal, domain IV"/>
    <property type="match status" value="1"/>
</dbReference>
<dbReference type="SUPFAM" id="SSF53218">
    <property type="entry name" value="Molybdenum cofactor biosynthesis proteins"/>
    <property type="match status" value="2"/>
</dbReference>
<keyword evidence="9" id="KW-1185">Reference proteome</keyword>
<dbReference type="GO" id="GO:0061598">
    <property type="term" value="F:molybdopterin adenylyltransferase activity"/>
    <property type="evidence" value="ECO:0007669"/>
    <property type="project" value="UniProtKB-UniRule"/>
</dbReference>
<dbReference type="GO" id="GO:0061599">
    <property type="term" value="F:molybdopterin molybdotransferase activity"/>
    <property type="evidence" value="ECO:0007669"/>
    <property type="project" value="UniProtKB-UniRule"/>
</dbReference>
<dbReference type="Gene3D" id="3.90.105.10">
    <property type="entry name" value="Molybdopterin biosynthesis moea protein, domain 2"/>
    <property type="match status" value="1"/>
</dbReference>
<organism evidence="8 9">
    <name type="scientific">Pachysolen tannophilus NRRL Y-2460</name>
    <dbReference type="NCBI Taxonomy" id="669874"/>
    <lineage>
        <taxon>Eukaryota</taxon>
        <taxon>Fungi</taxon>
        <taxon>Dikarya</taxon>
        <taxon>Ascomycota</taxon>
        <taxon>Saccharomycotina</taxon>
        <taxon>Pichiomycetes</taxon>
        <taxon>Pachysolenaceae</taxon>
        <taxon>Pachysolen</taxon>
    </lineage>
</organism>
<evidence type="ECO:0000256" key="6">
    <source>
        <dbReference type="SAM" id="MobiDB-lite"/>
    </source>
</evidence>
<dbReference type="GO" id="GO:0006777">
    <property type="term" value="P:Mo-molybdopterin cofactor biosynthetic process"/>
    <property type="evidence" value="ECO:0007669"/>
    <property type="project" value="UniProtKB-UniRule"/>
</dbReference>
<evidence type="ECO:0000256" key="2">
    <source>
        <dbReference type="ARBA" id="ARBA00007589"/>
    </source>
</evidence>
<dbReference type="InterPro" id="IPR038987">
    <property type="entry name" value="MoeA-like"/>
</dbReference>
<name>A0A1E4TYG9_PACTA</name>